<gene>
    <name evidence="4" type="ORF">EPZ47_24985</name>
</gene>
<evidence type="ECO:0000313" key="5">
    <source>
        <dbReference type="Proteomes" id="UP000296468"/>
    </source>
</evidence>
<evidence type="ECO:0000256" key="2">
    <source>
        <dbReference type="ARBA" id="ARBA00022840"/>
    </source>
</evidence>
<protein>
    <submittedName>
        <fullName evidence="4">ATP-binding cassette domain-containing protein</fullName>
    </submittedName>
</protein>
<evidence type="ECO:0000256" key="1">
    <source>
        <dbReference type="ARBA" id="ARBA00022741"/>
    </source>
</evidence>
<keyword evidence="1" id="KW-0547">Nucleotide-binding</keyword>
<dbReference type="RefSeq" id="WP_135847165.1">
    <property type="nucleotide sequence ID" value="NZ_CP035088.1"/>
</dbReference>
<dbReference type="InterPro" id="IPR050683">
    <property type="entry name" value="Bact_Polysacc_Export_ATP-bd"/>
</dbReference>
<dbReference type="PANTHER" id="PTHR46743">
    <property type="entry name" value="TEICHOIC ACIDS EXPORT ATP-BINDING PROTEIN TAGH"/>
    <property type="match status" value="1"/>
</dbReference>
<dbReference type="GO" id="GO:0005524">
    <property type="term" value="F:ATP binding"/>
    <property type="evidence" value="ECO:0007669"/>
    <property type="project" value="UniProtKB-KW"/>
</dbReference>
<keyword evidence="2 4" id="KW-0067">ATP-binding</keyword>
<organism evidence="4 5">
    <name type="scientific">Pseudomonas viciae</name>
    <dbReference type="NCBI Taxonomy" id="2505979"/>
    <lineage>
        <taxon>Bacteria</taxon>
        <taxon>Pseudomonadati</taxon>
        <taxon>Pseudomonadota</taxon>
        <taxon>Gammaproteobacteria</taxon>
        <taxon>Pseudomonadales</taxon>
        <taxon>Pseudomonadaceae</taxon>
        <taxon>Pseudomonas</taxon>
    </lineage>
</organism>
<name>A0A4P7PM41_9PSED</name>
<dbReference type="Pfam" id="PF00005">
    <property type="entry name" value="ABC_tran"/>
    <property type="match status" value="1"/>
</dbReference>
<dbReference type="OrthoDB" id="9778870at2"/>
<dbReference type="PANTHER" id="PTHR46743:SF2">
    <property type="entry name" value="TEICHOIC ACIDS EXPORT ATP-BINDING PROTEIN TAGH"/>
    <property type="match status" value="1"/>
</dbReference>
<dbReference type="PROSITE" id="PS50893">
    <property type="entry name" value="ABC_TRANSPORTER_2"/>
    <property type="match status" value="1"/>
</dbReference>
<sequence length="247" mass="27188">MDTADIVVRICNATVEIPLRGVKQEVVGTDPRIIRRKNGAIVLRALENISLEVRRGERIGIVGGNGNGKTTLLKLIGGMLPVASGSVEVHGSIRTLLTIGAGTVPALTGRQNVKMRYALLGIKSITESEYVSDVEAFSDIGAFFDMPLGTYSPGMYSRIQFAMSTVEPADILLLDEWIGVADQAFQNKANDRLESYIQRNEGFLFASHNEELLKRMTSRTIRLVNGRLEANQDLELHMERCPSRSNI</sequence>
<dbReference type="InterPro" id="IPR003593">
    <property type="entry name" value="AAA+_ATPase"/>
</dbReference>
<proteinExistence type="predicted"/>
<dbReference type="EMBL" id="CP035088">
    <property type="protein sequence ID" value="QBZ91816.1"/>
    <property type="molecule type" value="Genomic_DNA"/>
</dbReference>
<accession>A0A4P7PM41</accession>
<dbReference type="SMART" id="SM00382">
    <property type="entry name" value="AAA"/>
    <property type="match status" value="1"/>
</dbReference>
<dbReference type="AlphaFoldDB" id="A0A4P7PM41"/>
<feature type="domain" description="ABC transporter" evidence="3">
    <location>
        <begin position="22"/>
        <end position="247"/>
    </location>
</feature>
<reference evidence="4 5" key="1">
    <citation type="journal article" date="2019" name="Front. Microbiol.">
        <title>In silico and Genetic Analyses of Cyclic Lipopeptide Synthetic Gene Clusters in Pseudomonas sp. 11K1.</title>
        <authorList>
            <person name="Zhao H."/>
            <person name="Liu Y.P."/>
            <person name="Zhang L.Q."/>
        </authorList>
    </citation>
    <scope>NUCLEOTIDE SEQUENCE [LARGE SCALE GENOMIC DNA]</scope>
    <source>
        <strain evidence="4 5">11K1</strain>
    </source>
</reference>
<dbReference type="Gene3D" id="3.40.50.300">
    <property type="entry name" value="P-loop containing nucleotide triphosphate hydrolases"/>
    <property type="match status" value="1"/>
</dbReference>
<dbReference type="InterPro" id="IPR027417">
    <property type="entry name" value="P-loop_NTPase"/>
</dbReference>
<evidence type="ECO:0000259" key="3">
    <source>
        <dbReference type="PROSITE" id="PS50893"/>
    </source>
</evidence>
<dbReference type="KEGG" id="pvk:EPZ47_24985"/>
<evidence type="ECO:0000313" key="4">
    <source>
        <dbReference type="EMBL" id="QBZ91816.1"/>
    </source>
</evidence>
<dbReference type="InterPro" id="IPR003439">
    <property type="entry name" value="ABC_transporter-like_ATP-bd"/>
</dbReference>
<dbReference type="GO" id="GO:0016887">
    <property type="term" value="F:ATP hydrolysis activity"/>
    <property type="evidence" value="ECO:0007669"/>
    <property type="project" value="InterPro"/>
</dbReference>
<dbReference type="SUPFAM" id="SSF52540">
    <property type="entry name" value="P-loop containing nucleoside triphosphate hydrolases"/>
    <property type="match status" value="1"/>
</dbReference>
<dbReference type="Proteomes" id="UP000296468">
    <property type="component" value="Chromosome"/>
</dbReference>